<dbReference type="SUPFAM" id="SSF56672">
    <property type="entry name" value="DNA/RNA polymerases"/>
    <property type="match status" value="1"/>
</dbReference>
<dbReference type="PROSITE" id="PS50878">
    <property type="entry name" value="RT_POL"/>
    <property type="match status" value="1"/>
</dbReference>
<keyword evidence="3" id="KW-1185">Reference proteome</keyword>
<keyword evidence="2" id="KW-0808">Transferase</keyword>
<dbReference type="Pfam" id="PF14529">
    <property type="entry name" value="Exo_endo_phos_2"/>
    <property type="match status" value="1"/>
</dbReference>
<keyword evidence="2" id="KW-0695">RNA-directed DNA polymerase</keyword>
<dbReference type="SUPFAM" id="SSF56219">
    <property type="entry name" value="DNase I-like"/>
    <property type="match status" value="1"/>
</dbReference>
<protein>
    <submittedName>
        <fullName evidence="2">RNA-directed DNA polymerase from mobile element jockey</fullName>
    </submittedName>
</protein>
<accession>A0AAV4MYH5</accession>
<dbReference type="InterPro" id="IPR000477">
    <property type="entry name" value="RT_dom"/>
</dbReference>
<name>A0AAV4MYH5_9ARAC</name>
<keyword evidence="2" id="KW-0548">Nucleotidyltransferase</keyword>
<gene>
    <name evidence="2" type="primary">pol</name>
    <name evidence="2" type="ORF">CDAR_443151</name>
</gene>
<dbReference type="AlphaFoldDB" id="A0AAV4MYH5"/>
<evidence type="ECO:0000313" key="2">
    <source>
        <dbReference type="EMBL" id="GIX76034.1"/>
    </source>
</evidence>
<dbReference type="GO" id="GO:0003964">
    <property type="term" value="F:RNA-directed DNA polymerase activity"/>
    <property type="evidence" value="ECO:0007669"/>
    <property type="project" value="UniProtKB-KW"/>
</dbReference>
<dbReference type="InterPro" id="IPR043502">
    <property type="entry name" value="DNA/RNA_pol_sf"/>
</dbReference>
<dbReference type="Proteomes" id="UP001054837">
    <property type="component" value="Unassembled WGS sequence"/>
</dbReference>
<evidence type="ECO:0000259" key="1">
    <source>
        <dbReference type="PROSITE" id="PS50878"/>
    </source>
</evidence>
<organism evidence="2 3">
    <name type="scientific">Caerostris darwini</name>
    <dbReference type="NCBI Taxonomy" id="1538125"/>
    <lineage>
        <taxon>Eukaryota</taxon>
        <taxon>Metazoa</taxon>
        <taxon>Ecdysozoa</taxon>
        <taxon>Arthropoda</taxon>
        <taxon>Chelicerata</taxon>
        <taxon>Arachnida</taxon>
        <taxon>Araneae</taxon>
        <taxon>Araneomorphae</taxon>
        <taxon>Entelegynae</taxon>
        <taxon>Araneoidea</taxon>
        <taxon>Araneidae</taxon>
        <taxon>Caerostris</taxon>
    </lineage>
</organism>
<dbReference type="Pfam" id="PF00078">
    <property type="entry name" value="RVT_1"/>
    <property type="match status" value="1"/>
</dbReference>
<reference evidence="2 3" key="1">
    <citation type="submission" date="2021-06" db="EMBL/GenBank/DDBJ databases">
        <title>Caerostris darwini draft genome.</title>
        <authorList>
            <person name="Kono N."/>
            <person name="Arakawa K."/>
        </authorList>
    </citation>
    <scope>NUCLEOTIDE SEQUENCE [LARGE SCALE GENOMIC DNA]</scope>
</reference>
<dbReference type="CDD" id="cd01650">
    <property type="entry name" value="RT_nLTR_like"/>
    <property type="match status" value="1"/>
</dbReference>
<sequence>MKKPSFAKVAKNMATASTSKAILNQKTPAKKLARRKQHLAVVRPINENETSTNTRACVQKNIDINQVKIGIKKVAPIKKGGIIIEAVEEDDLDKLIKELQNNPIIASNYKIGKPLKRKPHFICYGVSEELTADAMKANIMHQCHIDPENSGAINIVHSYKELVFCNQEMVIIKAQLGDHDTLLISTYCPPNKDLDINLGIIRAHIHNNMQCPIVLLGDFNAKSRVWGQRNLDERGSKLLTLCQQLDLSIENQPNSPPTYSSSRGDSWIDLLISKNLDSALSLEISDHITNSDHNLLIIRHLDTLPQGQDSRKIKINSSNWISIKTRISNILWNQPNTANMTIYELNSLIEEIQKNIFSTLAKPCNTSSNNGQINKTKKSAIWWTKELGIKRSKTRALRRCFQKERDLVIRVRKKEIFKRNFAEYKKMILLTKKEKFKTFVQEITNNSLFGNFYDIINDKRKRKIIHKPIFDSTGNLTSSINDAHKAILDYHFPWTVDNNTMVLSSPQYFDLPDFTPITITEVEGVINRVKPRKATGIDDIPGEIVKELLFGNKTWFTQLLNSLLSKGTFPAIWKSARVVLIEKEGKTLDHPSHFRPICILPCWGKILDKILTERLAYHLESANILSDKQFGFRRNKSTILAIKNIMATSKKHLTCIISIDMSNAFNSVNWRLLKQKIDRLDIPSYLKVAIFSFLSERSASLHHTSKDYNEGVPQGSSLGPVLWNIFIDEILRLDFGSNVKIQAFADDLLLMIQEPATHCFTQSSKVPLRILANWINDHCLTINYDKCCFTVLSAKRFSHIPSIKID</sequence>
<dbReference type="InterPro" id="IPR005135">
    <property type="entry name" value="Endo/exonuclease/phosphatase"/>
</dbReference>
<dbReference type="Gene3D" id="3.60.10.10">
    <property type="entry name" value="Endonuclease/exonuclease/phosphatase"/>
    <property type="match status" value="1"/>
</dbReference>
<comment type="caution">
    <text evidence="2">The sequence shown here is derived from an EMBL/GenBank/DDBJ whole genome shotgun (WGS) entry which is preliminary data.</text>
</comment>
<evidence type="ECO:0000313" key="3">
    <source>
        <dbReference type="Proteomes" id="UP001054837"/>
    </source>
</evidence>
<feature type="domain" description="Reverse transcriptase" evidence="1">
    <location>
        <begin position="562"/>
        <end position="806"/>
    </location>
</feature>
<dbReference type="EMBL" id="BPLQ01000887">
    <property type="protein sequence ID" value="GIX76034.1"/>
    <property type="molecule type" value="Genomic_DNA"/>
</dbReference>
<dbReference type="InterPro" id="IPR036691">
    <property type="entry name" value="Endo/exonu/phosph_ase_sf"/>
</dbReference>
<dbReference type="PANTHER" id="PTHR19446">
    <property type="entry name" value="REVERSE TRANSCRIPTASES"/>
    <property type="match status" value="1"/>
</dbReference>
<proteinExistence type="predicted"/>